<organism evidence="2 3">
    <name type="scientific">Taphrina deformans (strain PYCC 5710 / ATCC 11124 / CBS 356.35 / IMI 108563 / JCM 9778 / NBRC 8474)</name>
    <name type="common">Peach leaf curl fungus</name>
    <name type="synonym">Lalaria deformans</name>
    <dbReference type="NCBI Taxonomy" id="1097556"/>
    <lineage>
        <taxon>Eukaryota</taxon>
        <taxon>Fungi</taxon>
        <taxon>Dikarya</taxon>
        <taxon>Ascomycota</taxon>
        <taxon>Taphrinomycotina</taxon>
        <taxon>Taphrinomycetes</taxon>
        <taxon>Taphrinales</taxon>
        <taxon>Taphrinaceae</taxon>
        <taxon>Taphrina</taxon>
    </lineage>
</organism>
<dbReference type="EMBL" id="CAHR02000041">
    <property type="protein sequence ID" value="CCG81483.1"/>
    <property type="molecule type" value="Genomic_DNA"/>
</dbReference>
<protein>
    <recommendedName>
        <fullName evidence="4">DUF4604 domain-containing protein</fullName>
    </recommendedName>
</protein>
<comment type="caution">
    <text evidence="2">The sequence shown here is derived from an EMBL/GenBank/DDBJ whole genome shotgun (WGS) entry which is preliminary data.</text>
</comment>
<dbReference type="VEuPathDB" id="FungiDB:TAPDE_001316"/>
<feature type="compositionally biased region" description="Polar residues" evidence="1">
    <location>
        <begin position="123"/>
        <end position="135"/>
    </location>
</feature>
<accession>R4XAY1</accession>
<proteinExistence type="predicted"/>
<keyword evidence="3" id="KW-1185">Reference proteome</keyword>
<gene>
    <name evidence="2" type="ORF">TAPDE_001316</name>
</gene>
<feature type="compositionally biased region" description="Basic and acidic residues" evidence="1">
    <location>
        <begin position="112"/>
        <end position="122"/>
    </location>
</feature>
<dbReference type="Proteomes" id="UP000013776">
    <property type="component" value="Unassembled WGS sequence"/>
</dbReference>
<evidence type="ECO:0000256" key="1">
    <source>
        <dbReference type="SAM" id="MobiDB-lite"/>
    </source>
</evidence>
<evidence type="ECO:0008006" key="4">
    <source>
        <dbReference type="Google" id="ProtNLM"/>
    </source>
</evidence>
<feature type="region of interest" description="Disordered" evidence="1">
    <location>
        <begin position="21"/>
        <end position="48"/>
    </location>
</feature>
<reference evidence="2 3" key="1">
    <citation type="journal article" date="2013" name="MBio">
        <title>Genome sequencing of the plant pathogen Taphrina deformans, the causal agent of peach leaf curl.</title>
        <authorList>
            <person name="Cisse O.H."/>
            <person name="Almeida J.M.G.C.F."/>
            <person name="Fonseca A."/>
            <person name="Kumar A.A."/>
            <person name="Salojaervi J."/>
            <person name="Overmyer K."/>
            <person name="Hauser P.M."/>
            <person name="Pagni M."/>
        </authorList>
    </citation>
    <scope>NUCLEOTIDE SEQUENCE [LARGE SCALE GENOMIC DNA]</scope>
    <source>
        <strain evidence="3">PYCC 5710 / ATCC 11124 / CBS 356.35 / IMI 108563 / JCM 9778 / NBRC 8474</strain>
    </source>
</reference>
<sequence>MSKLKPPVFEKPEEPDFIKRIKNASQATSQAQEKPMTDAPTREDEMPAIEGIVNQDDLEKLREIHGLEKSADVLKSSVGDTLSFPERSTTKKEKLAGLGRNLDSVSKKRLKHLGDLKSRKDTTANTAEDQASSEVPKSPSADTKVYAKRSATGRKKMKLTEIADG</sequence>
<evidence type="ECO:0000313" key="2">
    <source>
        <dbReference type="EMBL" id="CCG81483.1"/>
    </source>
</evidence>
<feature type="region of interest" description="Disordered" evidence="1">
    <location>
        <begin position="109"/>
        <end position="165"/>
    </location>
</feature>
<name>R4XAY1_TAPDE</name>
<feature type="compositionally biased region" description="Polar residues" evidence="1">
    <location>
        <begin position="23"/>
        <end position="32"/>
    </location>
</feature>
<evidence type="ECO:0000313" key="3">
    <source>
        <dbReference type="Proteomes" id="UP000013776"/>
    </source>
</evidence>
<dbReference type="AlphaFoldDB" id="R4XAY1"/>